<comment type="caution">
    <text evidence="1">The sequence shown here is derived from an EMBL/GenBank/DDBJ whole genome shotgun (WGS) entry which is preliminary data.</text>
</comment>
<keyword evidence="2" id="KW-1185">Reference proteome</keyword>
<dbReference type="Proteomes" id="UP001154061">
    <property type="component" value="Unassembled WGS sequence"/>
</dbReference>
<gene>
    <name evidence="1" type="ORF">NDI89_19915</name>
</gene>
<reference evidence="1" key="1">
    <citation type="submission" date="2022-06" db="EMBL/GenBank/DDBJ databases">
        <title>Natrinema sp. a new haloarchaeum isolate from saline soil.</title>
        <authorList>
            <person name="Strakova D."/>
            <person name="Galisteo C."/>
            <person name="Sanchez-Porro C."/>
            <person name="Ventosa A."/>
        </authorList>
    </citation>
    <scope>NUCLEOTIDE SEQUENCE</scope>
    <source>
        <strain evidence="1">S1CR25-10</strain>
    </source>
</reference>
<evidence type="ECO:0000313" key="2">
    <source>
        <dbReference type="Proteomes" id="UP001154061"/>
    </source>
</evidence>
<name>A0A9Q4L567_9EURY</name>
<organism evidence="1 2">
    <name type="scientific">Natrinema salsiterrestre</name>
    <dbReference type="NCBI Taxonomy" id="2950540"/>
    <lineage>
        <taxon>Archaea</taxon>
        <taxon>Methanobacteriati</taxon>
        <taxon>Methanobacteriota</taxon>
        <taxon>Stenosarchaea group</taxon>
        <taxon>Halobacteria</taxon>
        <taxon>Halobacteriales</taxon>
        <taxon>Natrialbaceae</taxon>
        <taxon>Natrinema</taxon>
    </lineage>
</organism>
<proteinExistence type="predicted"/>
<dbReference type="AlphaFoldDB" id="A0A9Q4L567"/>
<dbReference type="EMBL" id="JAMQOT010000009">
    <property type="protein sequence ID" value="MDF9747847.1"/>
    <property type="molecule type" value="Genomic_DNA"/>
</dbReference>
<protein>
    <submittedName>
        <fullName evidence="1">Uncharacterized protein</fullName>
    </submittedName>
</protein>
<sequence length="50" mass="6288">MSPWTLFDFRAPLRQNEYQRWYNRKGVVDQHGRKKQAFHVLREFYESEEL</sequence>
<evidence type="ECO:0000313" key="1">
    <source>
        <dbReference type="EMBL" id="MDF9747847.1"/>
    </source>
</evidence>
<accession>A0A9Q4L567</accession>
<dbReference type="Gene3D" id="3.20.20.80">
    <property type="entry name" value="Glycosidases"/>
    <property type="match status" value="1"/>
</dbReference>